<evidence type="ECO:0000256" key="3">
    <source>
        <dbReference type="ARBA" id="ARBA00023163"/>
    </source>
</evidence>
<dbReference type="SMART" id="SM00345">
    <property type="entry name" value="HTH_GNTR"/>
    <property type="match status" value="1"/>
</dbReference>
<dbReference type="InterPro" id="IPR036388">
    <property type="entry name" value="WH-like_DNA-bd_sf"/>
</dbReference>
<dbReference type="InterPro" id="IPR011663">
    <property type="entry name" value="UTRA"/>
</dbReference>
<dbReference type="PRINTS" id="PR00035">
    <property type="entry name" value="HTHGNTR"/>
</dbReference>
<dbReference type="SMART" id="SM00866">
    <property type="entry name" value="UTRA"/>
    <property type="match status" value="1"/>
</dbReference>
<dbReference type="CDD" id="cd07377">
    <property type="entry name" value="WHTH_GntR"/>
    <property type="match status" value="1"/>
</dbReference>
<dbReference type="InterPro" id="IPR028978">
    <property type="entry name" value="Chorismate_lyase_/UTRA_dom_sf"/>
</dbReference>
<accession>A0ABY2QVZ3</accession>
<dbReference type="EMBL" id="STGT01000002">
    <property type="protein sequence ID" value="THV14994.1"/>
    <property type="molecule type" value="Genomic_DNA"/>
</dbReference>
<evidence type="ECO:0000256" key="2">
    <source>
        <dbReference type="ARBA" id="ARBA00023125"/>
    </source>
</evidence>
<keyword evidence="1" id="KW-0805">Transcription regulation</keyword>
<dbReference type="SUPFAM" id="SSF46785">
    <property type="entry name" value="Winged helix' DNA-binding domain"/>
    <property type="match status" value="1"/>
</dbReference>
<feature type="domain" description="HTH gntR-type" evidence="4">
    <location>
        <begin position="23"/>
        <end position="91"/>
    </location>
</feature>
<dbReference type="InterPro" id="IPR050679">
    <property type="entry name" value="Bact_HTH_transcr_reg"/>
</dbReference>
<dbReference type="InterPro" id="IPR000524">
    <property type="entry name" value="Tscrpt_reg_HTH_GntR"/>
</dbReference>
<keyword evidence="6" id="KW-1185">Reference proteome</keyword>
<dbReference type="PROSITE" id="PS50949">
    <property type="entry name" value="HTH_GNTR"/>
    <property type="match status" value="1"/>
</dbReference>
<dbReference type="Gene3D" id="1.10.10.10">
    <property type="entry name" value="Winged helix-like DNA-binding domain superfamily/Winged helix DNA-binding domain"/>
    <property type="match status" value="1"/>
</dbReference>
<dbReference type="PANTHER" id="PTHR44846">
    <property type="entry name" value="MANNOSYL-D-GLYCERATE TRANSPORT/METABOLISM SYSTEM REPRESSOR MNGR-RELATED"/>
    <property type="match status" value="1"/>
</dbReference>
<proteinExistence type="predicted"/>
<dbReference type="PANTHER" id="PTHR44846:SF1">
    <property type="entry name" value="MANNOSYL-D-GLYCERATE TRANSPORT_METABOLISM SYSTEM REPRESSOR MNGR-RELATED"/>
    <property type="match status" value="1"/>
</dbReference>
<protein>
    <submittedName>
        <fullName evidence="5">GntR family transcriptional regulator</fullName>
    </submittedName>
</protein>
<evidence type="ECO:0000313" key="6">
    <source>
        <dbReference type="Proteomes" id="UP000309667"/>
    </source>
</evidence>
<gene>
    <name evidence="5" type="ORF">E9677_06405</name>
</gene>
<evidence type="ECO:0000313" key="5">
    <source>
        <dbReference type="EMBL" id="THV14994.1"/>
    </source>
</evidence>
<dbReference type="Gene3D" id="3.40.1410.10">
    <property type="entry name" value="Chorismate lyase-like"/>
    <property type="match status" value="1"/>
</dbReference>
<dbReference type="SUPFAM" id="SSF64288">
    <property type="entry name" value="Chorismate lyase-like"/>
    <property type="match status" value="1"/>
</dbReference>
<sequence length="249" mass="27814">MYQFFLGDTEVPQNSATQPPGSLPIYVQITELLVRDIAAGRLIDGEKLPPERDMAEELGIAVGTLRKALAELQNRGLLERIQGSGNYVRAISDPQSVYAMFRLELLGGGGLPTAEILTIDRLAKPSELPSFGRSGEAHRIRRLRRLSGKPAAIEEIWLDGSYVDTIDLEAVSESLYLFYRTKLSLWIVRAEDQIGLDRVPDWVPSIFGQASGAPITHIQRISQDQEGFRAEVSRTWLDHNVARYVSRLK</sequence>
<dbReference type="Proteomes" id="UP000309667">
    <property type="component" value="Unassembled WGS sequence"/>
</dbReference>
<comment type="caution">
    <text evidence="5">The sequence shown here is derived from an EMBL/GenBank/DDBJ whole genome shotgun (WGS) entry which is preliminary data.</text>
</comment>
<organism evidence="5 6">
    <name type="scientific">Rhizobium rhizophilum</name>
    <dbReference type="NCBI Taxonomy" id="1850373"/>
    <lineage>
        <taxon>Bacteria</taxon>
        <taxon>Pseudomonadati</taxon>
        <taxon>Pseudomonadota</taxon>
        <taxon>Alphaproteobacteria</taxon>
        <taxon>Hyphomicrobiales</taxon>
        <taxon>Rhizobiaceae</taxon>
        <taxon>Rhizobium/Agrobacterium group</taxon>
        <taxon>Rhizobium</taxon>
    </lineage>
</organism>
<keyword evidence="2" id="KW-0238">DNA-binding</keyword>
<dbReference type="Pfam" id="PF00392">
    <property type="entry name" value="GntR"/>
    <property type="match status" value="1"/>
</dbReference>
<name>A0ABY2QVZ3_9HYPH</name>
<dbReference type="Pfam" id="PF07702">
    <property type="entry name" value="UTRA"/>
    <property type="match status" value="1"/>
</dbReference>
<dbReference type="RefSeq" id="WP_136557287.1">
    <property type="nucleotide sequence ID" value="NZ_STGT01000002.1"/>
</dbReference>
<evidence type="ECO:0000259" key="4">
    <source>
        <dbReference type="PROSITE" id="PS50949"/>
    </source>
</evidence>
<keyword evidence="3" id="KW-0804">Transcription</keyword>
<evidence type="ECO:0000256" key="1">
    <source>
        <dbReference type="ARBA" id="ARBA00023015"/>
    </source>
</evidence>
<reference evidence="5 6" key="1">
    <citation type="submission" date="2019-04" db="EMBL/GenBank/DDBJ databases">
        <title>Genome sequence of strain 7209-2.</title>
        <authorList>
            <person name="Gao J."/>
            <person name="Sun J."/>
        </authorList>
    </citation>
    <scope>NUCLEOTIDE SEQUENCE [LARGE SCALE GENOMIC DNA]</scope>
    <source>
        <strain evidence="5 6">7209-2</strain>
    </source>
</reference>
<dbReference type="InterPro" id="IPR036390">
    <property type="entry name" value="WH_DNA-bd_sf"/>
</dbReference>